<name>A0A4Q9LF80_9MICR</name>
<dbReference type="VEuPathDB" id="MicrosporidiaDB:CWI39_0181p0030"/>
<dbReference type="AlphaFoldDB" id="A0A4Q9LF80"/>
<evidence type="ECO:0000313" key="2">
    <source>
        <dbReference type="Proteomes" id="UP000291404"/>
    </source>
</evidence>
<comment type="caution">
    <text evidence="1">The sequence shown here is derived from an EMBL/GenBank/DDBJ whole genome shotgun (WGS) entry which is preliminary data.</text>
</comment>
<dbReference type="EMBL" id="PITI01000401">
    <property type="protein sequence ID" value="TBU06669.1"/>
    <property type="molecule type" value="Genomic_DNA"/>
</dbReference>
<protein>
    <submittedName>
        <fullName evidence="1">Uncharacterized protein</fullName>
    </submittedName>
</protein>
<organism evidence="1 2">
    <name type="scientific">Hamiltosporidium magnivora</name>
    <dbReference type="NCBI Taxonomy" id="148818"/>
    <lineage>
        <taxon>Eukaryota</taxon>
        <taxon>Fungi</taxon>
        <taxon>Fungi incertae sedis</taxon>
        <taxon>Microsporidia</taxon>
        <taxon>Dubosqiidae</taxon>
        <taxon>Hamiltosporidium</taxon>
    </lineage>
</organism>
<sequence length="401" mass="48138">MKINIFYEFENLKHEFLVPVFKEVSSTFYSLNEIYLQSGEELSFHKYKNSSQNINILVTTSFEQYLSINEYKIFIRQEDEEECKKMRDKAEDLVEEDNKITANKVEEISVHKNNILSQYINEINFISSDYKNYKQILSDFVLSCIKIQQIDLRNIYVKNKEGIKMNPEFHIYVEKKPFIKLENKLAHLSNLKQTKDIKRFEYSMINENFLICKILDPILKSLLKFYDLKFIDSNQITYDLTFQLNEYFIVPSSNHSIFSSLICQNLYKFDELNLFVKYCDSSKSKYSHQIKTAFCCKLMDLEINAKFNRTLKAIERKGNLDDFNLGLNTLEILPNFFDHRKVFYEKLKNLFEILNKKYSKLFYDDKLINKSQLKTEYLPLGQYRNIDRQPVMSLKRFYYFE</sequence>
<proteinExistence type="predicted"/>
<dbReference type="Proteomes" id="UP000291404">
    <property type="component" value="Unassembled WGS sequence"/>
</dbReference>
<dbReference type="VEuPathDB" id="MicrosporidiaDB:CWI36_0401p0040"/>
<evidence type="ECO:0000313" key="1">
    <source>
        <dbReference type="EMBL" id="TBU06669.1"/>
    </source>
</evidence>
<keyword evidence="2" id="KW-1185">Reference proteome</keyword>
<reference evidence="1 2" key="1">
    <citation type="submission" date="2017-12" db="EMBL/GenBank/DDBJ databases">
        <authorList>
            <person name="Pombert J.-F."/>
            <person name="Haag K.L."/>
            <person name="Ebert D."/>
        </authorList>
    </citation>
    <scope>NUCLEOTIDE SEQUENCE [LARGE SCALE GENOMIC DNA]</scope>
    <source>
        <strain evidence="1">BE-OM-2</strain>
    </source>
</reference>
<accession>A0A4Q9LF80</accession>
<gene>
    <name evidence="1" type="ORF">CWI36_0401p0040</name>
</gene>